<feature type="region of interest" description="Disordered" evidence="1">
    <location>
        <begin position="406"/>
        <end position="447"/>
    </location>
</feature>
<organism evidence="3 4">
    <name type="scientific">Maridesulfovibrio salexigens (strain ATCC 14822 / DSM 2638 / NCIMB 8403 / VKM B-1763)</name>
    <name type="common">Desulfovibrio salexigens</name>
    <dbReference type="NCBI Taxonomy" id="526222"/>
    <lineage>
        <taxon>Bacteria</taxon>
        <taxon>Pseudomonadati</taxon>
        <taxon>Thermodesulfobacteriota</taxon>
        <taxon>Desulfovibrionia</taxon>
        <taxon>Desulfovibrionales</taxon>
        <taxon>Desulfovibrionaceae</taxon>
        <taxon>Maridesulfovibrio</taxon>
    </lineage>
</organism>
<feature type="transmembrane region" description="Helical" evidence="2">
    <location>
        <begin position="322"/>
        <end position="344"/>
    </location>
</feature>
<proteinExistence type="predicted"/>
<protein>
    <recommendedName>
        <fullName evidence="5">APC family permease</fullName>
    </recommendedName>
</protein>
<dbReference type="EMBL" id="CP001649">
    <property type="protein sequence ID" value="ACS79115.1"/>
    <property type="molecule type" value="Genomic_DNA"/>
</dbReference>
<sequence>MSGIFTSLAVMMSPRGLEAAGHGAGLGGAAFLGILVLAALSAICTARSMDKLSSGELRATPVDRVAFGFLDAARFFTLTVLAVSWLGIAGYAVNEIFITSFPNLGASFTILALAVWACFLSKKYAGDLFGGTLTLAFLFFVYVSVMVNQPVTGGMGYPTELPGMFAPLMPAGLAAAGPIGWMQLIFLGVFAFIGFDLPLVYENKGSRAFPAILLVLVALGLFVWAALLVASPDDLLNSTVPHLAVAAQVLEGKGTLLMGGTIVFATFAGLCALFRLFGYKVRGVLAEDYSSYAVGGAAVFLGAIIAIMLAKGWAGKDELESLISAGLCFWFGSYALIDLLGIIAMRRARRFYLPRFLTLGLHAVAAAVCCLHIEFLNYFLYTIGCLAVAGIALGFTMKEYCDYPPLEEVESEEDSEDSSGSEEGEEVQSEPVEDDPEDEELNIVSYK</sequence>
<feature type="transmembrane region" description="Helical" evidence="2">
    <location>
        <begin position="379"/>
        <end position="397"/>
    </location>
</feature>
<reference evidence="3 4" key="1">
    <citation type="submission" date="2009-06" db="EMBL/GenBank/DDBJ databases">
        <title>Complete sequence of Desulfovibrio salexigens DSM 2638.</title>
        <authorList>
            <consortium name="US DOE Joint Genome Institute"/>
            <person name="Lucas S."/>
            <person name="Copeland A."/>
            <person name="Lapidus A."/>
            <person name="Glavina del Rio T."/>
            <person name="Tice H."/>
            <person name="Bruce D."/>
            <person name="Goodwin L."/>
            <person name="Pitluck S."/>
            <person name="Munk A.C."/>
            <person name="Brettin T."/>
            <person name="Detter J.C."/>
            <person name="Han C."/>
            <person name="Tapia R."/>
            <person name="Larimer F."/>
            <person name="Land M."/>
            <person name="Hauser L."/>
            <person name="Kyrpides N."/>
            <person name="Anderson I."/>
            <person name="Wall J.D."/>
            <person name="Arkin A.P."/>
            <person name="Dehal P."/>
            <person name="Chivian D."/>
            <person name="Giles B."/>
            <person name="Hazen T.C."/>
        </authorList>
    </citation>
    <scope>NUCLEOTIDE SEQUENCE [LARGE SCALE GENOMIC DNA]</scope>
    <source>
        <strain evidence="4">ATCC 14822 / DSM 2638 / NCIMB 8403 / VKM B-1763</strain>
    </source>
</reference>
<dbReference type="AlphaFoldDB" id="C6C0I1"/>
<dbReference type="eggNOG" id="COG0833">
    <property type="taxonomic scope" value="Bacteria"/>
</dbReference>
<dbReference type="RefSeq" id="WP_015850934.1">
    <property type="nucleotide sequence ID" value="NC_012881.1"/>
</dbReference>
<name>C6C0I1_MARSD</name>
<evidence type="ECO:0000256" key="2">
    <source>
        <dbReference type="SAM" id="Phobius"/>
    </source>
</evidence>
<keyword evidence="2" id="KW-1133">Transmembrane helix</keyword>
<feature type="compositionally biased region" description="Acidic residues" evidence="1">
    <location>
        <begin position="406"/>
        <end position="441"/>
    </location>
</feature>
<keyword evidence="2" id="KW-0812">Transmembrane</keyword>
<dbReference type="STRING" id="526222.Desal_1051"/>
<evidence type="ECO:0000313" key="3">
    <source>
        <dbReference type="EMBL" id="ACS79115.1"/>
    </source>
</evidence>
<feature type="transmembrane region" description="Helical" evidence="2">
    <location>
        <begin position="289"/>
        <end position="310"/>
    </location>
</feature>
<feature type="transmembrane region" description="Helical" evidence="2">
    <location>
        <begin position="168"/>
        <end position="195"/>
    </location>
</feature>
<evidence type="ECO:0008006" key="5">
    <source>
        <dbReference type="Google" id="ProtNLM"/>
    </source>
</evidence>
<feature type="transmembrane region" description="Helical" evidence="2">
    <location>
        <begin position="104"/>
        <end position="121"/>
    </location>
</feature>
<keyword evidence="4" id="KW-1185">Reference proteome</keyword>
<feature type="transmembrane region" description="Helical" evidence="2">
    <location>
        <begin position="29"/>
        <end position="46"/>
    </location>
</feature>
<accession>C6C0I1</accession>
<feature type="transmembrane region" description="Helical" evidence="2">
    <location>
        <begin position="207"/>
        <end position="230"/>
    </location>
</feature>
<dbReference type="Proteomes" id="UP000002601">
    <property type="component" value="Chromosome"/>
</dbReference>
<dbReference type="KEGG" id="dsa:Desal_1051"/>
<feature type="transmembrane region" description="Helical" evidence="2">
    <location>
        <begin position="356"/>
        <end position="373"/>
    </location>
</feature>
<feature type="transmembrane region" description="Helical" evidence="2">
    <location>
        <begin position="128"/>
        <end position="148"/>
    </location>
</feature>
<keyword evidence="2" id="KW-0472">Membrane</keyword>
<feature type="transmembrane region" description="Helical" evidence="2">
    <location>
        <begin position="256"/>
        <end position="277"/>
    </location>
</feature>
<evidence type="ECO:0000313" key="4">
    <source>
        <dbReference type="Proteomes" id="UP000002601"/>
    </source>
</evidence>
<dbReference type="OrthoDB" id="5455663at2"/>
<evidence type="ECO:0000256" key="1">
    <source>
        <dbReference type="SAM" id="MobiDB-lite"/>
    </source>
</evidence>
<feature type="transmembrane region" description="Helical" evidence="2">
    <location>
        <begin position="67"/>
        <end position="92"/>
    </location>
</feature>
<gene>
    <name evidence="3" type="ordered locus">Desal_1051</name>
</gene>
<dbReference type="HOGENOM" id="CLU_612124_0_0_7"/>